<gene>
    <name evidence="11" type="primary">cntB_2</name>
    <name evidence="11" type="ORF">LNAOJCKE_5236</name>
</gene>
<evidence type="ECO:0000256" key="3">
    <source>
        <dbReference type="ARBA" id="ARBA00022643"/>
    </source>
</evidence>
<protein>
    <submittedName>
        <fullName evidence="11">Carnitine monooxygenase reductase subunit</fullName>
    </submittedName>
</protein>
<dbReference type="CDD" id="cd00207">
    <property type="entry name" value="fer2"/>
    <property type="match status" value="1"/>
</dbReference>
<evidence type="ECO:0000256" key="5">
    <source>
        <dbReference type="ARBA" id="ARBA00022723"/>
    </source>
</evidence>
<evidence type="ECO:0000313" key="11">
    <source>
        <dbReference type="EMBL" id="GJE68000.1"/>
    </source>
</evidence>
<dbReference type="Proteomes" id="UP001055039">
    <property type="component" value="Unassembled WGS sequence"/>
</dbReference>
<evidence type="ECO:0000259" key="10">
    <source>
        <dbReference type="PROSITE" id="PS51384"/>
    </source>
</evidence>
<sequence length="319" mass="34763">MSGVEIPVRVTEIEQATPTIRRFRLARTDGGTLPPFAAGCHVVVLMPADGRTIRNAYSLIDRAEDGSSYRIGVLRTEDSRGGSRFMHENVIVGSELRITMPVNLFPLFLPGRRHLLVAGGIGITPIYAMAEELRRTGADYQIHYAVRGEAHGAFIAELRARHGDRLRLYRNDCQEILAMSDILPDQPIGTHLYVCGPAGMIEAVLEEGRAAGWPEENLHSERFQAPPAGDPFSVRLARAGITCEVRGDQSLLEALEAAGVDAPFLCRGGACGQCEVGVCEADGELIHNDHYLTPAERASGRKIMLCVSRLAGRELVLDL</sequence>
<reference evidence="11" key="2">
    <citation type="submission" date="2021-08" db="EMBL/GenBank/DDBJ databases">
        <authorList>
            <person name="Tani A."/>
            <person name="Ola A."/>
            <person name="Ogura Y."/>
            <person name="Katsura K."/>
            <person name="Hayashi T."/>
        </authorList>
    </citation>
    <scope>NUCLEOTIDE SEQUENCE</scope>
    <source>
        <strain evidence="11">NBRC 15686</strain>
    </source>
</reference>
<dbReference type="CDD" id="cd06185">
    <property type="entry name" value="PDR_like"/>
    <property type="match status" value="1"/>
</dbReference>
<dbReference type="InterPro" id="IPR039261">
    <property type="entry name" value="FNR_nucleotide-bd"/>
</dbReference>
<evidence type="ECO:0000256" key="2">
    <source>
        <dbReference type="ARBA" id="ARBA00022630"/>
    </source>
</evidence>
<proteinExistence type="predicted"/>
<evidence type="ECO:0000256" key="1">
    <source>
        <dbReference type="ARBA" id="ARBA00001917"/>
    </source>
</evidence>
<dbReference type="PROSITE" id="PS51384">
    <property type="entry name" value="FAD_FR"/>
    <property type="match status" value="1"/>
</dbReference>
<keyword evidence="3" id="KW-0288">FMN</keyword>
<keyword evidence="7" id="KW-0408">Iron</keyword>
<dbReference type="PANTHER" id="PTHR47354">
    <property type="entry name" value="NADH OXIDOREDUCTASE HCR"/>
    <property type="match status" value="1"/>
</dbReference>
<name>A0ABQ4UQF4_9HYPH</name>
<dbReference type="Gene3D" id="3.40.50.80">
    <property type="entry name" value="Nucleotide-binding domain of ferredoxin-NADP reductase (FNR) module"/>
    <property type="match status" value="1"/>
</dbReference>
<dbReference type="GO" id="GO:0004497">
    <property type="term" value="F:monooxygenase activity"/>
    <property type="evidence" value="ECO:0007669"/>
    <property type="project" value="UniProtKB-KW"/>
</dbReference>
<keyword evidence="4" id="KW-0001">2Fe-2S</keyword>
<keyword evidence="2" id="KW-0285">Flavoprotein</keyword>
<evidence type="ECO:0000256" key="4">
    <source>
        <dbReference type="ARBA" id="ARBA00022714"/>
    </source>
</evidence>
<dbReference type="PANTHER" id="PTHR47354:SF1">
    <property type="entry name" value="CARNITINE MONOOXYGENASE REDUCTASE SUBUNIT"/>
    <property type="match status" value="1"/>
</dbReference>
<reference evidence="11" key="1">
    <citation type="journal article" date="2021" name="Front. Microbiol.">
        <title>Comprehensive Comparative Genomics and Phenotyping of Methylobacterium Species.</title>
        <authorList>
            <person name="Alessa O."/>
            <person name="Ogura Y."/>
            <person name="Fujitani Y."/>
            <person name="Takami H."/>
            <person name="Hayashi T."/>
            <person name="Sahin N."/>
            <person name="Tani A."/>
        </authorList>
    </citation>
    <scope>NUCLEOTIDE SEQUENCE</scope>
    <source>
        <strain evidence="11">NBRC 15686</strain>
    </source>
</reference>
<dbReference type="InterPro" id="IPR006058">
    <property type="entry name" value="2Fe2S_fd_BS"/>
</dbReference>
<evidence type="ECO:0000256" key="8">
    <source>
        <dbReference type="ARBA" id="ARBA00023014"/>
    </source>
</evidence>
<dbReference type="Pfam" id="PF22290">
    <property type="entry name" value="DmmA-like_N"/>
    <property type="match status" value="1"/>
</dbReference>
<dbReference type="InterPro" id="IPR036010">
    <property type="entry name" value="2Fe-2S_ferredoxin-like_sf"/>
</dbReference>
<dbReference type="InterPro" id="IPR012675">
    <property type="entry name" value="Beta-grasp_dom_sf"/>
</dbReference>
<dbReference type="PROSITE" id="PS00197">
    <property type="entry name" value="2FE2S_FER_1"/>
    <property type="match status" value="1"/>
</dbReference>
<dbReference type="SUPFAM" id="SSF63380">
    <property type="entry name" value="Riboflavin synthase domain-like"/>
    <property type="match status" value="1"/>
</dbReference>
<feature type="domain" description="2Fe-2S ferredoxin-type" evidence="9">
    <location>
        <begin position="232"/>
        <end position="319"/>
    </location>
</feature>
<dbReference type="EMBL" id="BPRC01000039">
    <property type="protein sequence ID" value="GJE68000.1"/>
    <property type="molecule type" value="Genomic_DNA"/>
</dbReference>
<keyword evidence="12" id="KW-1185">Reference proteome</keyword>
<dbReference type="Gene3D" id="3.10.20.30">
    <property type="match status" value="1"/>
</dbReference>
<keyword evidence="11" id="KW-0503">Monooxygenase</keyword>
<dbReference type="RefSeq" id="WP_238228874.1">
    <property type="nucleotide sequence ID" value="NZ_BAAADH010000018.1"/>
</dbReference>
<accession>A0ABQ4UQF4</accession>
<dbReference type="InterPro" id="IPR050415">
    <property type="entry name" value="MRET"/>
</dbReference>
<comment type="caution">
    <text evidence="11">The sequence shown here is derived from an EMBL/GenBank/DDBJ whole genome shotgun (WGS) entry which is preliminary data.</text>
</comment>
<dbReference type="SUPFAM" id="SSF52343">
    <property type="entry name" value="Ferredoxin reductase-like, C-terminal NADP-linked domain"/>
    <property type="match status" value="1"/>
</dbReference>
<evidence type="ECO:0000313" key="12">
    <source>
        <dbReference type="Proteomes" id="UP001055039"/>
    </source>
</evidence>
<comment type="cofactor">
    <cofactor evidence="1">
        <name>FMN</name>
        <dbReference type="ChEBI" id="CHEBI:58210"/>
    </cofactor>
</comment>
<dbReference type="InterPro" id="IPR001041">
    <property type="entry name" value="2Fe-2S_ferredoxin-type"/>
</dbReference>
<dbReference type="Pfam" id="PF00111">
    <property type="entry name" value="Fer2"/>
    <property type="match status" value="1"/>
</dbReference>
<feature type="domain" description="FAD-binding FR-type" evidence="10">
    <location>
        <begin position="3"/>
        <end position="108"/>
    </location>
</feature>
<evidence type="ECO:0000256" key="6">
    <source>
        <dbReference type="ARBA" id="ARBA00023002"/>
    </source>
</evidence>
<dbReference type="Gene3D" id="2.40.30.10">
    <property type="entry name" value="Translation factors"/>
    <property type="match status" value="1"/>
</dbReference>
<keyword evidence="8" id="KW-0411">Iron-sulfur</keyword>
<dbReference type="PROSITE" id="PS51085">
    <property type="entry name" value="2FE2S_FER_2"/>
    <property type="match status" value="1"/>
</dbReference>
<dbReference type="InterPro" id="IPR054582">
    <property type="entry name" value="DmmA-like_N"/>
</dbReference>
<keyword evidence="5" id="KW-0479">Metal-binding</keyword>
<keyword evidence="6" id="KW-0560">Oxidoreductase</keyword>
<dbReference type="SUPFAM" id="SSF54292">
    <property type="entry name" value="2Fe-2S ferredoxin-like"/>
    <property type="match status" value="1"/>
</dbReference>
<organism evidence="11 12">
    <name type="scientific">Methylorubrum aminovorans</name>
    <dbReference type="NCBI Taxonomy" id="269069"/>
    <lineage>
        <taxon>Bacteria</taxon>
        <taxon>Pseudomonadati</taxon>
        <taxon>Pseudomonadota</taxon>
        <taxon>Alphaproteobacteria</taxon>
        <taxon>Hyphomicrobiales</taxon>
        <taxon>Methylobacteriaceae</taxon>
        <taxon>Methylorubrum</taxon>
    </lineage>
</organism>
<evidence type="ECO:0000256" key="7">
    <source>
        <dbReference type="ARBA" id="ARBA00023004"/>
    </source>
</evidence>
<dbReference type="InterPro" id="IPR017938">
    <property type="entry name" value="Riboflavin_synthase-like_b-brl"/>
</dbReference>
<dbReference type="InterPro" id="IPR017927">
    <property type="entry name" value="FAD-bd_FR_type"/>
</dbReference>
<dbReference type="PRINTS" id="PR00409">
    <property type="entry name" value="PHDIOXRDTASE"/>
</dbReference>
<evidence type="ECO:0000259" key="9">
    <source>
        <dbReference type="PROSITE" id="PS51085"/>
    </source>
</evidence>